<evidence type="ECO:0000313" key="2">
    <source>
        <dbReference type="Proteomes" id="UP000283855"/>
    </source>
</evidence>
<gene>
    <name evidence="1" type="ORF">DW921_02975</name>
</gene>
<dbReference type="EMBL" id="QSFT01000004">
    <property type="protein sequence ID" value="RHA77981.1"/>
    <property type="molecule type" value="Genomic_DNA"/>
</dbReference>
<name>A0A413T3I2_9BACT</name>
<evidence type="ECO:0000313" key="1">
    <source>
        <dbReference type="EMBL" id="RHA77981.1"/>
    </source>
</evidence>
<sequence>MKLDKTLFNTVNKWKLATCLLAILTVLGSSLYIYRLEPFSSGIEISNELGGNIFPVTLLSTATTDANLIVPADTNYLGNPKSCIAVRVKNEHANSKLRVEVAETPFFAYSVSEFILPESGKEYWVFPDIIWNYDALRENEQAVPVTVSVKAELNRRALRGGVHTFSVRSINECLLGYIDSRMKFHDTGQFFAAYVNEDNPQIDRLLREALDSRIVNRFWGYQSKSVDLVDKQVYALWYVLQKRGFKYSSISNSSLSSNVVFTQRVRTFDDALLSAQINCVDGSVLFASLLKAINLNPVLVRVPGHMFVGYYTDASHRNIHFLETSMIGDVNLDDFFPEEKLDSTMMGKSQESVSRLLFEKSKEYATRIYKENEKLIHSGKVNYMFLEIDKVTRAYVQPVGK</sequence>
<protein>
    <submittedName>
        <fullName evidence="1">Uncharacterized protein</fullName>
    </submittedName>
</protein>
<organism evidence="1 2">
    <name type="scientific">Phocaeicola coprophilus</name>
    <dbReference type="NCBI Taxonomy" id="387090"/>
    <lineage>
        <taxon>Bacteria</taxon>
        <taxon>Pseudomonadati</taxon>
        <taxon>Bacteroidota</taxon>
        <taxon>Bacteroidia</taxon>
        <taxon>Bacteroidales</taxon>
        <taxon>Bacteroidaceae</taxon>
        <taxon>Phocaeicola</taxon>
    </lineage>
</organism>
<dbReference type="AlphaFoldDB" id="A0A413T3I2"/>
<proteinExistence type="predicted"/>
<dbReference type="Proteomes" id="UP000283855">
    <property type="component" value="Unassembled WGS sequence"/>
</dbReference>
<reference evidence="1 2" key="1">
    <citation type="submission" date="2018-08" db="EMBL/GenBank/DDBJ databases">
        <title>A genome reference for cultivated species of the human gut microbiota.</title>
        <authorList>
            <person name="Zou Y."/>
            <person name="Xue W."/>
            <person name="Luo G."/>
        </authorList>
    </citation>
    <scope>NUCLEOTIDE SEQUENCE [LARGE SCALE GENOMIC DNA]</scope>
    <source>
        <strain evidence="1 2">AM42-38</strain>
    </source>
</reference>
<comment type="caution">
    <text evidence="1">The sequence shown here is derived from an EMBL/GenBank/DDBJ whole genome shotgun (WGS) entry which is preliminary data.</text>
</comment>
<accession>A0A413T3I2</accession>
<dbReference type="RefSeq" id="WP_118399978.1">
    <property type="nucleotide sequence ID" value="NZ_CABJGD010000004.1"/>
</dbReference>